<sequence>MARLISLRADAADSLGEKLSRFDPGADRPSLITRLDGITLDLHLIAVATLLVDGNPQGFFLNLCRMAENARRLHLLLEARGLPPPPVRRNTPLLGALAAGHFPLAEAVAATSSTQWQQGAEYEDEFLWASTLQLLARTPPASSVALERALVPLEKVGKEPYASRVAVARALASADRTAFAEAFATTCLEYGLSTEKRARSLSTPVTSFAPHRFIWLEGLALLRLAERAGIAPEDTSFRYCPPLARVPMTVTYTGDWALQTTPTG</sequence>
<protein>
    <submittedName>
        <fullName evidence="1">Uncharacterized protein</fullName>
    </submittedName>
</protein>
<dbReference type="Proteomes" id="UP000315369">
    <property type="component" value="Unassembled WGS sequence"/>
</dbReference>
<proteinExistence type="predicted"/>
<dbReference type="RefSeq" id="WP_141648261.1">
    <property type="nucleotide sequence ID" value="NZ_VIFM01000296.1"/>
</dbReference>
<dbReference type="AlphaFoldDB" id="A0A540WLN9"/>
<name>A0A540WLN9_9BACT</name>
<dbReference type="EMBL" id="VIFM01000296">
    <property type="protein sequence ID" value="TQF09932.1"/>
    <property type="molecule type" value="Genomic_DNA"/>
</dbReference>
<reference evidence="1 2" key="1">
    <citation type="submission" date="2019-06" db="EMBL/GenBank/DDBJ databases">
        <authorList>
            <person name="Livingstone P."/>
            <person name="Whitworth D."/>
        </authorList>
    </citation>
    <scope>NUCLEOTIDE SEQUENCE [LARGE SCALE GENOMIC DNA]</scope>
    <source>
        <strain evidence="1 2">AM401</strain>
    </source>
</reference>
<comment type="caution">
    <text evidence="1">The sequence shown here is derived from an EMBL/GenBank/DDBJ whole genome shotgun (WGS) entry which is preliminary data.</text>
</comment>
<organism evidence="1 2">
    <name type="scientific">Myxococcus llanfairpwllgwyngyllgogerychwyrndrobwllllantysiliogogogochensis</name>
    <dbReference type="NCBI Taxonomy" id="2590453"/>
    <lineage>
        <taxon>Bacteria</taxon>
        <taxon>Pseudomonadati</taxon>
        <taxon>Myxococcota</taxon>
        <taxon>Myxococcia</taxon>
        <taxon>Myxococcales</taxon>
        <taxon>Cystobacterineae</taxon>
        <taxon>Myxococcaceae</taxon>
        <taxon>Myxococcus</taxon>
    </lineage>
</organism>
<dbReference type="OrthoDB" id="5515905at2"/>
<evidence type="ECO:0000313" key="2">
    <source>
        <dbReference type="Proteomes" id="UP000315369"/>
    </source>
</evidence>
<accession>A0A540WLN9</accession>
<evidence type="ECO:0000313" key="1">
    <source>
        <dbReference type="EMBL" id="TQF09932.1"/>
    </source>
</evidence>
<gene>
    <name evidence="1" type="ORF">FJV41_42065</name>
</gene>
<keyword evidence="2" id="KW-1185">Reference proteome</keyword>